<organism evidence="2">
    <name type="scientific">Streptomyces sp. NBC_01401</name>
    <dbReference type="NCBI Taxonomy" id="2903854"/>
    <lineage>
        <taxon>Bacteria</taxon>
        <taxon>Bacillati</taxon>
        <taxon>Actinomycetota</taxon>
        <taxon>Actinomycetes</taxon>
        <taxon>Kitasatosporales</taxon>
        <taxon>Streptomycetaceae</taxon>
        <taxon>Streptomyces</taxon>
    </lineage>
</organism>
<evidence type="ECO:0000256" key="1">
    <source>
        <dbReference type="SAM" id="Phobius"/>
    </source>
</evidence>
<feature type="transmembrane region" description="Helical" evidence="1">
    <location>
        <begin position="20"/>
        <end position="41"/>
    </location>
</feature>
<proteinExistence type="predicted"/>
<gene>
    <name evidence="2" type="ORF">OG626_25965</name>
</gene>
<name>A0AAU3GXV8_9ACTN</name>
<keyword evidence="1" id="KW-0472">Membrane</keyword>
<keyword evidence="1" id="KW-1133">Transmembrane helix</keyword>
<evidence type="ECO:0008006" key="3">
    <source>
        <dbReference type="Google" id="ProtNLM"/>
    </source>
</evidence>
<accession>A0AAU3GXV8</accession>
<dbReference type="EMBL" id="CP109535">
    <property type="protein sequence ID" value="WTY98088.1"/>
    <property type="molecule type" value="Genomic_DNA"/>
</dbReference>
<protein>
    <recommendedName>
        <fullName evidence="3">Transmembrane protein</fullName>
    </recommendedName>
</protein>
<sequence>MRTRDYDTDFLDRAGKTRAWGIVLLAAASFLWLWGAALLVLPNGPCESRLFTDGATANTGDWSDQSCQRARDWPKTVALFASSIPVMAGGVTLFTLGTVTGRISAHSQAVRELDRQAAKRKE</sequence>
<evidence type="ECO:0000313" key="2">
    <source>
        <dbReference type="EMBL" id="WTY98088.1"/>
    </source>
</evidence>
<keyword evidence="1" id="KW-0812">Transmembrane</keyword>
<dbReference type="AlphaFoldDB" id="A0AAU3GXV8"/>
<reference evidence="2" key="1">
    <citation type="submission" date="2022-10" db="EMBL/GenBank/DDBJ databases">
        <title>The complete genomes of actinobacterial strains from the NBC collection.</title>
        <authorList>
            <person name="Joergensen T.S."/>
            <person name="Alvarez Arevalo M."/>
            <person name="Sterndorff E.B."/>
            <person name="Faurdal D."/>
            <person name="Vuksanovic O."/>
            <person name="Mourched A.-S."/>
            <person name="Charusanti P."/>
            <person name="Shaw S."/>
            <person name="Blin K."/>
            <person name="Weber T."/>
        </authorList>
    </citation>
    <scope>NUCLEOTIDE SEQUENCE</scope>
    <source>
        <strain evidence="2">NBC_01401</strain>
    </source>
</reference>